<accession>A0A1I4ZM30</accession>
<dbReference type="SUPFAM" id="SSF47336">
    <property type="entry name" value="ACP-like"/>
    <property type="match status" value="1"/>
</dbReference>
<feature type="domain" description="Carrier" evidence="1">
    <location>
        <begin position="7"/>
        <end position="81"/>
    </location>
</feature>
<dbReference type="InterPro" id="IPR036736">
    <property type="entry name" value="ACP-like_sf"/>
</dbReference>
<evidence type="ECO:0000313" key="2">
    <source>
        <dbReference type="EMBL" id="SFN51302.1"/>
    </source>
</evidence>
<dbReference type="Gene3D" id="1.10.1200.10">
    <property type="entry name" value="ACP-like"/>
    <property type="match status" value="1"/>
</dbReference>
<dbReference type="AlphaFoldDB" id="A0A1I4ZM30"/>
<dbReference type="EMBL" id="FOVF01000027">
    <property type="protein sequence ID" value="SFN51302.1"/>
    <property type="molecule type" value="Genomic_DNA"/>
</dbReference>
<dbReference type="Proteomes" id="UP000198575">
    <property type="component" value="Unassembled WGS sequence"/>
</dbReference>
<dbReference type="InterPro" id="IPR009081">
    <property type="entry name" value="PP-bd_ACP"/>
</dbReference>
<dbReference type="Pfam" id="PF00550">
    <property type="entry name" value="PP-binding"/>
    <property type="match status" value="1"/>
</dbReference>
<reference evidence="2 3" key="1">
    <citation type="submission" date="2016-10" db="EMBL/GenBank/DDBJ databases">
        <authorList>
            <person name="de Groot N.N."/>
        </authorList>
    </citation>
    <scope>NUCLEOTIDE SEQUENCE [LARGE SCALE GENOMIC DNA]</scope>
    <source>
        <strain evidence="2 3">CGMCC 1.7659</strain>
    </source>
</reference>
<sequence>MGIPDSENILATLQGFLAERFDIAADVAIPDARLRDIGLDSMMVLDVMMEVEDQLGVKLDDVTLPRDATLGDVVALVRRNLEVRA</sequence>
<dbReference type="STRING" id="578942.SAMN05216289_12711"/>
<dbReference type="RefSeq" id="WP_175498118.1">
    <property type="nucleotide sequence ID" value="NZ_FOVF01000027.1"/>
</dbReference>
<proteinExistence type="predicted"/>
<evidence type="ECO:0000259" key="1">
    <source>
        <dbReference type="PROSITE" id="PS50075"/>
    </source>
</evidence>
<evidence type="ECO:0000313" key="3">
    <source>
        <dbReference type="Proteomes" id="UP000198575"/>
    </source>
</evidence>
<protein>
    <submittedName>
        <fullName evidence="2">Acyl carrier protein</fullName>
    </submittedName>
</protein>
<organism evidence="2 3">
    <name type="scientific">Dokdonella immobilis</name>
    <dbReference type="NCBI Taxonomy" id="578942"/>
    <lineage>
        <taxon>Bacteria</taxon>
        <taxon>Pseudomonadati</taxon>
        <taxon>Pseudomonadota</taxon>
        <taxon>Gammaproteobacteria</taxon>
        <taxon>Lysobacterales</taxon>
        <taxon>Rhodanobacteraceae</taxon>
        <taxon>Dokdonella</taxon>
    </lineage>
</organism>
<dbReference type="PROSITE" id="PS50075">
    <property type="entry name" value="CARRIER"/>
    <property type="match status" value="1"/>
</dbReference>
<name>A0A1I4ZM30_9GAMM</name>
<gene>
    <name evidence="2" type="ORF">SAMN05216289_12711</name>
</gene>
<keyword evidence="3" id="KW-1185">Reference proteome</keyword>